<protein>
    <recommendedName>
        <fullName evidence="7">Insecticidal toxin complex protein</fullName>
    </recommendedName>
</protein>
<feature type="region of interest" description="Disordered" evidence="2">
    <location>
        <begin position="1953"/>
        <end position="2004"/>
    </location>
</feature>
<evidence type="ECO:0000256" key="1">
    <source>
        <dbReference type="SAM" id="Coils"/>
    </source>
</evidence>
<reference evidence="5" key="1">
    <citation type="submission" date="2021-04" db="EMBL/GenBank/DDBJ databases">
        <title>Genome based classification of Actinospica acidithermotolerans sp. nov., an actinobacterium isolated from an Indonesian hot spring.</title>
        <authorList>
            <person name="Kusuma A.B."/>
            <person name="Putra K.E."/>
            <person name="Nafisah S."/>
            <person name="Loh J."/>
            <person name="Nouioui I."/>
            <person name="Goodfellow M."/>
        </authorList>
    </citation>
    <scope>NUCLEOTIDE SEQUENCE</scope>
    <source>
        <strain evidence="5">CSCA 57</strain>
    </source>
</reference>
<feature type="region of interest" description="Disordered" evidence="2">
    <location>
        <begin position="1176"/>
        <end position="1212"/>
    </location>
</feature>
<feature type="compositionally biased region" description="Basic and acidic residues" evidence="2">
    <location>
        <begin position="700"/>
        <end position="714"/>
    </location>
</feature>
<feature type="coiled-coil region" evidence="1">
    <location>
        <begin position="2631"/>
        <end position="2672"/>
    </location>
</feature>
<feature type="region of interest" description="Disordered" evidence="2">
    <location>
        <begin position="2363"/>
        <end position="2384"/>
    </location>
</feature>
<feature type="compositionally biased region" description="Basic residues" evidence="2">
    <location>
        <begin position="1196"/>
        <end position="1208"/>
    </location>
</feature>
<feature type="compositionally biased region" description="Basic and acidic residues" evidence="2">
    <location>
        <begin position="3067"/>
        <end position="3085"/>
    </location>
</feature>
<feature type="compositionally biased region" description="Low complexity" evidence="2">
    <location>
        <begin position="1980"/>
        <end position="1989"/>
    </location>
</feature>
<feature type="region of interest" description="Disordered" evidence="2">
    <location>
        <begin position="700"/>
        <end position="722"/>
    </location>
</feature>
<keyword evidence="6" id="KW-1185">Reference proteome</keyword>
<evidence type="ECO:0000259" key="4">
    <source>
        <dbReference type="Pfam" id="PF20220"/>
    </source>
</evidence>
<dbReference type="InterPro" id="IPR040840">
    <property type="entry name" value="TcA_TcB_BD"/>
</dbReference>
<gene>
    <name evidence="5" type="ORF">KDL01_12960</name>
</gene>
<comment type="caution">
    <text evidence="5">The sequence shown here is derived from an EMBL/GenBank/DDBJ whole genome shotgun (WGS) entry which is preliminary data.</text>
</comment>
<feature type="region of interest" description="Disordered" evidence="2">
    <location>
        <begin position="496"/>
        <end position="518"/>
    </location>
</feature>
<evidence type="ECO:0000256" key="2">
    <source>
        <dbReference type="SAM" id="MobiDB-lite"/>
    </source>
</evidence>
<dbReference type="Pfam" id="PF20220">
    <property type="entry name" value="ABC_toxin_N"/>
    <property type="match status" value="1"/>
</dbReference>
<feature type="region of interest" description="Disordered" evidence="2">
    <location>
        <begin position="3055"/>
        <end position="3085"/>
    </location>
</feature>
<feature type="domain" description="Tc toxin complex TcA C-terminal TcB-binding" evidence="3">
    <location>
        <begin position="2650"/>
        <end position="2959"/>
    </location>
</feature>
<evidence type="ECO:0008006" key="7">
    <source>
        <dbReference type="Google" id="ProtNLM"/>
    </source>
</evidence>
<evidence type="ECO:0000313" key="5">
    <source>
        <dbReference type="EMBL" id="MBR7834178.1"/>
    </source>
</evidence>
<proteinExistence type="predicted"/>
<evidence type="ECO:0000259" key="3">
    <source>
        <dbReference type="Pfam" id="PF18276"/>
    </source>
</evidence>
<keyword evidence="1" id="KW-0175">Coiled coil</keyword>
<dbReference type="Proteomes" id="UP000675781">
    <property type="component" value="Unassembled WGS sequence"/>
</dbReference>
<organism evidence="5 6">
    <name type="scientific">Actinospica durhamensis</name>
    <dbReference type="NCBI Taxonomy" id="1508375"/>
    <lineage>
        <taxon>Bacteria</taxon>
        <taxon>Bacillati</taxon>
        <taxon>Actinomycetota</taxon>
        <taxon>Actinomycetes</taxon>
        <taxon>Catenulisporales</taxon>
        <taxon>Actinospicaceae</taxon>
        <taxon>Actinospica</taxon>
    </lineage>
</organism>
<evidence type="ECO:0000313" key="6">
    <source>
        <dbReference type="Proteomes" id="UP000675781"/>
    </source>
</evidence>
<dbReference type="RefSeq" id="WP_212528699.1">
    <property type="nucleotide sequence ID" value="NZ_JAGSOG010000050.1"/>
</dbReference>
<feature type="domain" description="ABC toxin N-terminal" evidence="4">
    <location>
        <begin position="1745"/>
        <end position="1857"/>
    </location>
</feature>
<name>A0A941IRQ8_9ACTN</name>
<sequence length="3171" mass="344381">MAGLTPGFVVPAEYFYALGAAMPMSIDAATRLTIAGGQSESALTAQMQQALDAGTIASAGLITPLQAARRILAVTAVKGTEPPCRIGPSDDASTLVTDWLAGTDPDDKLWSNLLTTGSASAKAKHRRGQLKLILCALTGFDDTSASTVLSDLVAAVQQPLGSPPGSTGLGVSDADGLAQVTADAWTAFLTAHPQFLAPFTNPPGAYTSTTDRIRAFLRSVQHFYTTGTATPADLTLAPGSAPMLDRYGFDPLQSFLVEYYDATGVAFTFGTSAAADASAQAAIAAVFPTDAAAAAWLTLAVAAISDLAAVTAGLVPAASKNAASLEFSIIEALYARGFTSKSAIAALDQADFGAAVAGSVAFQWAAAIWTNAGGVAGGSGGQPGPFVPVNPDGTLTDCIPPEQLSPLGPVAYLSELLSAGPDSTCDAVRSPSGNDFASALLDRRGDLGGLLATAANLSTRLPVVDLVNECLENMASAVATSAGPVCGKEYETAGDAVGDHRLAPPGSDGEPGAAPGDPYRHGPAALFAALPEHSSPASPVAAPGGYAALAADFSSPLLPYSQPLDVSRSSLRAAGSSRFALLRHFRASITEFVLDVTDPAGFDTTLWRLPVRRDIAIEYLGLDPAEYQQLFATPIATATPVPAGELAAWTLYGFAQNADQDVDWTSTALTLSEFLARTGLDYCEFVELWRSGFVPFHRLPSDDGNRQGDGKGDGGSRSTDFGDCPPCDLSRERIVFGQPGTDGSDGSDVPTVATQLVQLAVFIRLWRKLRTRGCEGYTFTQLADICTVLGLFTGGGDSVDAGFPAQLAAFQMLRDDLCLPLGFVEDPSASVSGAGRTRLLALWAPDPAAVQDAWTWALAQVMSRLQAYAAERHACERRAPEFLKVLTDNLDPLSVLAGFDPATPTDTWHASPTRTQRMVEVLAKVYASPFTVGDLELLFSGTHVTGEDAFPLQTEGDAIDDPLELPDDEHEHSLWVLRRRLLDAESDLDEDELPRWTWPRIQSSFSEEFGYAPSSGTDPLTALAEHAFPNVLEREGQSVPPVARRYRSPLSAAATTPGMWNGDPDGAFHYDAATEYLWSELPLSDERVLQSLARLRQLKGGAAGASELLAVQEVYWQARQQLAALGLLFPDLAEADRQLLQHGDEEARWHYFRRAFVLARRRCLIIAEHLARHADPAARADADRDGDHDRHEHDRHEHRHDHDRHEHRHDHDRQERAWLVLRTLHADENFAAGSWEQADGSAPPLTWAQPTGGAFAALLGLCGTGLLTEYAAAGAAPLWRETSGALDAFGADRSHWNAPVPTLLPALDTPTPAGGEVTVQNGIARSDERDVRLGGAQGFTVTWTGVLLIERPGRHRFAAGAPAPRGHRPDLERAERCAWRIRLSRGQRSWVLLSHGWSGPGPDTAPETELDLKRGAYTLTIELERPTPAYHQPDDVRGQHAGFELAYAGPDTDGELIPIPRTRLYLAEKTASLGDRIELASPSAQAALVGRYPGSLRDIRRTYQRAYLALRLVSRFSLSARRHEDGQSELGYLLAHPDRFAGTAFHRSSSGFVQSAAHFDLDFLPVTDTYLPPTATQDLRAAPTVPRQAALFDCWERLFDYTGLRLKDRHAPRRGVWRLFQTADEANPGDVLQLAPHLDVELDHNDLVQQFDGLQALLGKGELTAQNLTDERWPIRCLHAERWIRRLEAACAHAPIAEARPALWAAEDPGAGTPSGNDSLTAFLQDAMLESGAPRRYRDLRDLDDGLRERARRALLAYLCAMDRVPLPGPTATWAGRPRDLSDLLLLDVEAGLGERSSRIEDAVSAVQAFVRRARLHLEYGVTLPAAFLSLWDGRFASFRCWQACKRRELYPENSIEWTELEHARRDEGFRFLESELRTRALTIPVPAGIEHWTAPAVPAHAGLTVIQAQQPSTLHLPVAPQTAGPADAAVPTEAFGLLGRPERAAQPSWLALLTTDSPPSPTGGNQIGGQPRAAADTQPTDVSSAPTASTPPPNAVHGDEPSSVVVPPPLPAARLPYWIEAAVGLGVRFLRVAASGEPVGSSVLVGEGTGRDCCADCGAIHPPNVDEYYFWLADSRFYDLPDPQDADRYGSTDDDSDWENPAQFPKLLQWDSQPMVHLHWCRVHNGEFGELRRSSEGVALDGSQPLDPAGPPTLELRGRRGDSLVFRVDDGSGGAGTIAQSSGGSGFTWQPPYTGWNAETGWRYDLAADDAVLLPLVVTAPDPELLAPPMPGTESFGGLAAYPFFAYFRPGAPLLPLSAFAPALAVADTLRAHCRYEDALNWYRTYYDPFAGDNTWDPGNPPTPAVARQRASLLAQTETLVAWGDALLGTHCGCGGQSEGAPESYAMARTVLDAARTVLGPTPRTVVQGPPSGTAPTVSGFSPLTPRLNPRLMSVYERVQDRLTLIHERDDRRRRRYGEPTSYWGADPVRDGWRTAEGHCCDEGCCPPNPYRFVFLLAKALELAGQVRSFGSALLSAYEKGDGEHLAALRASHERQMHHLTLAVRQDQWRDSDWQVQALKQAKLSAHNQLSYYTGLVDGGLNSNENLSADLTGVGIGLQVAAQVFEMIAQLGGVIPDAYVGTMDFVKIPMTGSSFTNFFNSAGKALGYLAQDVHAGAGLALTEGGWDRRLAEWQHQVDIYTIEIEKLMREILGAERRSDAALRELNNQQRAAEASTEVEQFLRDKFTNRALYLYHQRETAALHRRAYELALETARQAERAFNHERGEKAQSFVDGELWDDLHEGLLAGERLEFALRRMEKAYLDRNRREYELTKHVSLRRDFPLALLRLKNEGVCEIEIPEWMFDLDYPGQYLRRLKNVTLTIPCVVGPYTGVHCRLTLLGGVTRVDPRLLGPVARCCGRPVRECACPGEIRDGDAQGYRAIPGDPRIVRSFAATDAIATSSAQHDGGMFELNFRDERYLPFEFAGAVSRWRIELPRENNQFDFDSISDLVLHLNYTAREGGDALRRAAATESAGRLPGNGMRLFDVRYDFPDAWAALRPGREHRPGHPRVLRPELSSALFPFVQGRRVREVGKLLLFFAAPDAEPGRHHLVRFRPVEQEQEQEQEQERDGDGRGGDGRDWDGRDGRDLVQDVTCVATAAWPGLFCGVVDLAETPLRPLPEELAQALFTFEFPDSVGEICGVYLLAGYEAACRPRCGDEPARPCSCGCGR</sequence>
<dbReference type="Pfam" id="PF18276">
    <property type="entry name" value="TcA_TcB_BD"/>
    <property type="match status" value="1"/>
</dbReference>
<feature type="compositionally biased region" description="Basic and acidic residues" evidence="2">
    <location>
        <begin position="1176"/>
        <end position="1195"/>
    </location>
</feature>
<accession>A0A941IRQ8</accession>
<dbReference type="EMBL" id="JAGSOG010000050">
    <property type="protein sequence ID" value="MBR7834178.1"/>
    <property type="molecule type" value="Genomic_DNA"/>
</dbReference>
<dbReference type="InterPro" id="IPR046839">
    <property type="entry name" value="ABC_toxin_N"/>
</dbReference>